<evidence type="ECO:0000313" key="2">
    <source>
        <dbReference type="EMBL" id="UYA98951.1"/>
    </source>
</evidence>
<keyword evidence="3" id="KW-1185">Reference proteome</keyword>
<protein>
    <submittedName>
        <fullName evidence="2">Uncharacterized protein</fullName>
    </submittedName>
</protein>
<reference evidence="2 3" key="1">
    <citation type="submission" date="2022-07" db="EMBL/GenBank/DDBJ databases">
        <title>Comparative analysis of new lytic phages for the biological control of phytopathogenic Xanthomonas spp.</title>
        <authorList>
            <person name="Domingo-Calap M.L."/>
            <person name="Bernabeu-Gimeno M."/>
            <person name="Aure C.M."/>
            <person name="Marco-Noales E."/>
            <person name="Domingo-Calap P."/>
        </authorList>
    </citation>
    <scope>NUCLEOTIDE SEQUENCE [LARGE SCALE GENOMIC DNA]</scope>
</reference>
<sequence>MSNDTNTAEQTQFSHAEVKLNELREDRAKALEKVAKIDEKIAAIEASIANEAAIEALKAGDAVAYVYGRALNKRVLSGTVSATKKNDKGIVQLKVEHGEGFDAEFHLIDATALLFTAEDIEKAQADIDAAKAAAEKGGEGGAE</sequence>
<dbReference type="Proteomes" id="UP001164586">
    <property type="component" value="Segment"/>
</dbReference>
<keyword evidence="1" id="KW-0175">Coiled coil</keyword>
<feature type="coiled-coil region" evidence="1">
    <location>
        <begin position="13"/>
        <end position="40"/>
    </location>
</feature>
<proteinExistence type="predicted"/>
<accession>A0A9X9JR17</accession>
<name>A0A9X9JR17_9CAUD</name>
<organism evidence="2 3">
    <name type="scientific">Xanthomonas phage vB_Xar_IVIA-DoCa9</name>
    <dbReference type="NCBI Taxonomy" id="2975536"/>
    <lineage>
        <taxon>Viruses</taxon>
        <taxon>Duplodnaviria</taxon>
        <taxon>Heunggongvirae</taxon>
        <taxon>Uroviricota</taxon>
        <taxon>Caudoviricetes</taxon>
        <taxon>Autographivirales</taxon>
        <taxon>Autonotataviridae</taxon>
        <taxon>Gujervirinae</taxon>
        <taxon>Pradovirus</taxon>
        <taxon>Pradovirus IVIADoCa9</taxon>
    </lineage>
</organism>
<evidence type="ECO:0000256" key="1">
    <source>
        <dbReference type="SAM" id="Coils"/>
    </source>
</evidence>
<gene>
    <name evidence="2" type="ORF">IVIADoCa9_15</name>
</gene>
<evidence type="ECO:0000313" key="3">
    <source>
        <dbReference type="Proteomes" id="UP001164586"/>
    </source>
</evidence>
<dbReference type="EMBL" id="ON932083">
    <property type="protein sequence ID" value="UYA98951.1"/>
    <property type="molecule type" value="Genomic_DNA"/>
</dbReference>